<evidence type="ECO:0000313" key="5">
    <source>
        <dbReference type="EMBL" id="RDW16112.1"/>
    </source>
</evidence>
<dbReference type="EMBL" id="PIOC01000028">
    <property type="protein sequence ID" value="RDW16112.1"/>
    <property type="molecule type" value="Genomic_DNA"/>
</dbReference>
<evidence type="ECO:0000256" key="2">
    <source>
        <dbReference type="ARBA" id="ARBA00023125"/>
    </source>
</evidence>
<dbReference type="PRINTS" id="PR00455">
    <property type="entry name" value="HTHTETR"/>
</dbReference>
<accession>A0A3D8PKB5</accession>
<dbReference type="RefSeq" id="WP_115774742.1">
    <property type="nucleotide sequence ID" value="NZ_PIOC01000028.1"/>
</dbReference>
<dbReference type="OrthoDB" id="9812993at2"/>
<keyword evidence="1" id="KW-0678">Repressor</keyword>
<feature type="DNA-binding region" description="H-T-H motif" evidence="3">
    <location>
        <begin position="24"/>
        <end position="43"/>
    </location>
</feature>
<dbReference type="PROSITE" id="PS50977">
    <property type="entry name" value="HTH_TETR_2"/>
    <property type="match status" value="1"/>
</dbReference>
<reference evidence="6" key="1">
    <citation type="submission" date="2017-11" db="EMBL/GenBank/DDBJ databases">
        <authorList>
            <person name="Zhu W."/>
        </authorList>
    </citation>
    <scope>NUCLEOTIDE SEQUENCE [LARGE SCALE GENOMIC DNA]</scope>
    <source>
        <strain evidence="6">CAU 1183</strain>
    </source>
</reference>
<feature type="domain" description="HTH tetR-type" evidence="4">
    <location>
        <begin position="1"/>
        <end position="61"/>
    </location>
</feature>
<dbReference type="AlphaFoldDB" id="A0A3D8PKB5"/>
<evidence type="ECO:0000313" key="6">
    <source>
        <dbReference type="Proteomes" id="UP000257143"/>
    </source>
</evidence>
<organism evidence="5 6">
    <name type="scientific">Oceanobacillus arenosus</name>
    <dbReference type="NCBI Taxonomy" id="1229153"/>
    <lineage>
        <taxon>Bacteria</taxon>
        <taxon>Bacillati</taxon>
        <taxon>Bacillota</taxon>
        <taxon>Bacilli</taxon>
        <taxon>Bacillales</taxon>
        <taxon>Bacillaceae</taxon>
        <taxon>Oceanobacillus</taxon>
    </lineage>
</organism>
<evidence type="ECO:0000256" key="1">
    <source>
        <dbReference type="ARBA" id="ARBA00022491"/>
    </source>
</evidence>
<proteinExistence type="predicted"/>
<evidence type="ECO:0000256" key="3">
    <source>
        <dbReference type="PROSITE-ProRule" id="PRU00335"/>
    </source>
</evidence>
<dbReference type="InterPro" id="IPR050624">
    <property type="entry name" value="HTH-type_Tx_Regulator"/>
</dbReference>
<dbReference type="Gene3D" id="1.10.357.10">
    <property type="entry name" value="Tetracycline Repressor, domain 2"/>
    <property type="match status" value="1"/>
</dbReference>
<dbReference type="PANTHER" id="PTHR43479">
    <property type="entry name" value="ACREF/ENVCD OPERON REPRESSOR-RELATED"/>
    <property type="match status" value="1"/>
</dbReference>
<dbReference type="Pfam" id="PF00440">
    <property type="entry name" value="TetR_N"/>
    <property type="match status" value="1"/>
</dbReference>
<keyword evidence="6" id="KW-1185">Reference proteome</keyword>
<sequence length="278" mass="32186">MVKKQLIIDKALELFAEQGFEATSVQQITEKCGISKGAFYLSFKSKGELISAMIDHFMIEITTRIDHVVNNTDDNVLLYTFYYETFQSFQKHSDFAKVFIKEQTHTIDKELLLKISYYHSLFEGAILSIIERVFGEKVKQTKYDLLYCIKSFIGIYTELNLFYNVPLDLQSLAESFVEKTNLLAKHTTIPLISAETVQSMEHPLIEEVKIEKLLEIIEQTIIETKEPIEKESLVLLKQELLEPALSPAIIKGLINNIRNNPDCKWIAYLLLHYFTFKI</sequence>
<evidence type="ECO:0000259" key="4">
    <source>
        <dbReference type="PROSITE" id="PS50977"/>
    </source>
</evidence>
<protein>
    <submittedName>
        <fullName evidence="5">TetR family transcriptional regulator</fullName>
    </submittedName>
</protein>
<dbReference type="PANTHER" id="PTHR43479:SF11">
    <property type="entry name" value="ACREF_ENVCD OPERON REPRESSOR-RELATED"/>
    <property type="match status" value="1"/>
</dbReference>
<name>A0A3D8PKB5_9BACI</name>
<comment type="caution">
    <text evidence="5">The sequence shown here is derived from an EMBL/GenBank/DDBJ whole genome shotgun (WGS) entry which is preliminary data.</text>
</comment>
<dbReference type="SUPFAM" id="SSF46689">
    <property type="entry name" value="Homeodomain-like"/>
    <property type="match status" value="1"/>
</dbReference>
<dbReference type="InterPro" id="IPR001647">
    <property type="entry name" value="HTH_TetR"/>
</dbReference>
<dbReference type="InterPro" id="IPR009057">
    <property type="entry name" value="Homeodomain-like_sf"/>
</dbReference>
<keyword evidence="2 3" id="KW-0238">DNA-binding</keyword>
<dbReference type="Proteomes" id="UP000257143">
    <property type="component" value="Unassembled WGS sequence"/>
</dbReference>
<dbReference type="GO" id="GO:0003677">
    <property type="term" value="F:DNA binding"/>
    <property type="evidence" value="ECO:0007669"/>
    <property type="project" value="UniProtKB-UniRule"/>
</dbReference>
<gene>
    <name evidence="5" type="ORF">CWR48_18170</name>
</gene>